<dbReference type="InterPro" id="IPR001817">
    <property type="entry name" value="Vasoprsn_rcpt"/>
</dbReference>
<dbReference type="PROSITE" id="PS50262">
    <property type="entry name" value="G_PROTEIN_RECEP_F1_2"/>
    <property type="match status" value="1"/>
</dbReference>
<name>A0A8T0ELJ3_ARGBR</name>
<keyword evidence="7 10" id="KW-0675">Receptor</keyword>
<dbReference type="InterPro" id="IPR052665">
    <property type="entry name" value="Neuropeptide-GPCR"/>
</dbReference>
<sequence>MIVAGNSAVLVALMLSKNRKSRMNFFIMHLAIADLTVGVINVLTDIIWRTTVAFYADNIACKLIKYLQALVTYSHPVLPNLLLSFLPSNHPMNFSTSWRKARWLVASAWGVSAVFSIPSIFLSSKEEVRGMSQCWIDLDPWQWQLYITLVAASLFFLPALIIAACYTVIVYTIWTKSRLMSYPKLSKSSIADSKKSCVNKNRSGSSSDNEVDRKRASSRGIIPRAKIKTVKMTLVIVFVFILCWSPYFVYDLLQVYGQIPESQTSYAVSTFIQSLAPLNSAANPMIYCLFSTHICRNFRRLPFCNWIAQKLCFCFPSLQRPLSDGTSRASEYNTMTETMSTTHRNSTFHQQHHQMTMAGKSCKPLLKQSSANSEDHRKGVVFGDVTVASCARNSKL</sequence>
<dbReference type="InterPro" id="IPR000276">
    <property type="entry name" value="GPCR_Rhodpsn"/>
</dbReference>
<organism evidence="12 13">
    <name type="scientific">Argiope bruennichi</name>
    <name type="common">Wasp spider</name>
    <name type="synonym">Aranea bruennichi</name>
    <dbReference type="NCBI Taxonomy" id="94029"/>
    <lineage>
        <taxon>Eukaryota</taxon>
        <taxon>Metazoa</taxon>
        <taxon>Ecdysozoa</taxon>
        <taxon>Arthropoda</taxon>
        <taxon>Chelicerata</taxon>
        <taxon>Arachnida</taxon>
        <taxon>Araneae</taxon>
        <taxon>Araneomorphae</taxon>
        <taxon>Entelegynae</taxon>
        <taxon>Araneoidea</taxon>
        <taxon>Araneidae</taxon>
        <taxon>Argiope</taxon>
    </lineage>
</organism>
<dbReference type="EMBL" id="JABXBU010002227">
    <property type="protein sequence ID" value="KAF8774767.1"/>
    <property type="molecule type" value="Genomic_DNA"/>
</dbReference>
<evidence type="ECO:0000256" key="3">
    <source>
        <dbReference type="ARBA" id="ARBA00022692"/>
    </source>
</evidence>
<evidence type="ECO:0000256" key="2">
    <source>
        <dbReference type="ARBA" id="ARBA00022475"/>
    </source>
</evidence>
<keyword evidence="5 10" id="KW-0297">G-protein coupled receptor</keyword>
<dbReference type="PANTHER" id="PTHR24224">
    <property type="entry name" value="CARDIOACCELERATORY PEPTIDE RECEPTOR-RELATED"/>
    <property type="match status" value="1"/>
</dbReference>
<comment type="caution">
    <text evidence="10">Lacks conserved residue(s) required for the propagation of feature annotation.</text>
</comment>
<comment type="similarity">
    <text evidence="10">Belongs to the G-protein coupled receptor 1 family. Vasopressin/oxytocin receptor subfamily.</text>
</comment>
<evidence type="ECO:0000256" key="10">
    <source>
        <dbReference type="RuleBase" id="RU046427"/>
    </source>
</evidence>
<accession>A0A8T0ELJ3</accession>
<gene>
    <name evidence="12" type="ORF">HNY73_017283</name>
</gene>
<feature type="transmembrane region" description="Helical" evidence="10">
    <location>
        <begin position="103"/>
        <end position="123"/>
    </location>
</feature>
<keyword evidence="2" id="KW-1003">Cell membrane</keyword>
<feature type="transmembrane region" description="Helical" evidence="10">
    <location>
        <begin position="232"/>
        <end position="250"/>
    </location>
</feature>
<evidence type="ECO:0000256" key="4">
    <source>
        <dbReference type="ARBA" id="ARBA00022989"/>
    </source>
</evidence>
<evidence type="ECO:0000256" key="1">
    <source>
        <dbReference type="ARBA" id="ARBA00004651"/>
    </source>
</evidence>
<keyword evidence="13" id="KW-1185">Reference proteome</keyword>
<dbReference type="Pfam" id="PF00001">
    <property type="entry name" value="7tm_1"/>
    <property type="match status" value="1"/>
</dbReference>
<feature type="domain" description="G-protein coupled receptors family 1 profile" evidence="11">
    <location>
        <begin position="5"/>
        <end position="287"/>
    </location>
</feature>
<keyword evidence="3 10" id="KW-0812">Transmembrane</keyword>
<comment type="caution">
    <text evidence="12">The sequence shown here is derived from an EMBL/GenBank/DDBJ whole genome shotgun (WGS) entry which is preliminary data.</text>
</comment>
<dbReference type="Proteomes" id="UP000807504">
    <property type="component" value="Unassembled WGS sequence"/>
</dbReference>
<dbReference type="PRINTS" id="PR00896">
    <property type="entry name" value="VASOPRESSINR"/>
</dbReference>
<evidence type="ECO:0000256" key="6">
    <source>
        <dbReference type="ARBA" id="ARBA00023136"/>
    </source>
</evidence>
<dbReference type="GO" id="GO:0008188">
    <property type="term" value="F:neuropeptide receptor activity"/>
    <property type="evidence" value="ECO:0007669"/>
    <property type="project" value="TreeGrafter"/>
</dbReference>
<keyword evidence="6 10" id="KW-0472">Membrane</keyword>
<reference evidence="12" key="1">
    <citation type="journal article" date="2020" name="bioRxiv">
        <title>Chromosome-level reference genome of the European wasp spider Argiope bruennichi: a resource for studies on range expansion and evolutionary adaptation.</title>
        <authorList>
            <person name="Sheffer M.M."/>
            <person name="Hoppe A."/>
            <person name="Krehenwinkel H."/>
            <person name="Uhl G."/>
            <person name="Kuss A.W."/>
            <person name="Jensen L."/>
            <person name="Jensen C."/>
            <person name="Gillespie R.G."/>
            <person name="Hoff K.J."/>
            <person name="Prost S."/>
        </authorList>
    </citation>
    <scope>NUCLEOTIDE SEQUENCE</scope>
</reference>
<dbReference type="InterPro" id="IPR017452">
    <property type="entry name" value="GPCR_Rhodpsn_7TM"/>
</dbReference>
<proteinExistence type="inferred from homology"/>
<keyword evidence="4 10" id="KW-1133">Transmembrane helix</keyword>
<protein>
    <submittedName>
        <fullName evidence="12">Cardioacceleratory peptide receptor like protein</fullName>
    </submittedName>
</protein>
<evidence type="ECO:0000313" key="12">
    <source>
        <dbReference type="EMBL" id="KAF8774767.1"/>
    </source>
</evidence>
<dbReference type="SUPFAM" id="SSF81321">
    <property type="entry name" value="Family A G protein-coupled receptor-like"/>
    <property type="match status" value="1"/>
</dbReference>
<keyword evidence="8 10" id="KW-0325">Glycoprotein</keyword>
<evidence type="ECO:0000256" key="7">
    <source>
        <dbReference type="ARBA" id="ARBA00023170"/>
    </source>
</evidence>
<dbReference type="PANTHER" id="PTHR24224:SF6">
    <property type="entry name" value="CARDIOACCELERATORY PEPTIDE RECEPTOR-RELATED"/>
    <property type="match status" value="1"/>
</dbReference>
<dbReference type="Gene3D" id="1.20.1070.10">
    <property type="entry name" value="Rhodopsin 7-helix transmembrane proteins"/>
    <property type="match status" value="1"/>
</dbReference>
<feature type="transmembrane region" description="Helical" evidence="10">
    <location>
        <begin position="270"/>
        <end position="290"/>
    </location>
</feature>
<comment type="subcellular location">
    <subcellularLocation>
        <location evidence="1 10">Cell membrane</location>
        <topology evidence="1 10">Multi-pass membrane protein</topology>
    </subcellularLocation>
</comment>
<dbReference type="AlphaFoldDB" id="A0A8T0ELJ3"/>
<dbReference type="PRINTS" id="PR00237">
    <property type="entry name" value="GPCRRHODOPSN"/>
</dbReference>
<evidence type="ECO:0000256" key="9">
    <source>
        <dbReference type="ARBA" id="ARBA00023224"/>
    </source>
</evidence>
<dbReference type="GO" id="GO:0005886">
    <property type="term" value="C:plasma membrane"/>
    <property type="evidence" value="ECO:0007669"/>
    <property type="project" value="UniProtKB-SubCell"/>
</dbReference>
<feature type="transmembrane region" description="Helical" evidence="10">
    <location>
        <begin position="63"/>
        <end position="83"/>
    </location>
</feature>
<evidence type="ECO:0000256" key="5">
    <source>
        <dbReference type="ARBA" id="ARBA00023040"/>
    </source>
</evidence>
<evidence type="ECO:0000313" key="13">
    <source>
        <dbReference type="Proteomes" id="UP000807504"/>
    </source>
</evidence>
<feature type="transmembrane region" description="Helical" evidence="10">
    <location>
        <begin position="23"/>
        <end position="43"/>
    </location>
</feature>
<evidence type="ECO:0000259" key="11">
    <source>
        <dbReference type="PROSITE" id="PS50262"/>
    </source>
</evidence>
<evidence type="ECO:0000256" key="8">
    <source>
        <dbReference type="ARBA" id="ARBA00023180"/>
    </source>
</evidence>
<reference evidence="12" key="2">
    <citation type="submission" date="2020-06" db="EMBL/GenBank/DDBJ databases">
        <authorList>
            <person name="Sheffer M."/>
        </authorList>
    </citation>
    <scope>NUCLEOTIDE SEQUENCE</scope>
</reference>
<feature type="transmembrane region" description="Helical" evidence="10">
    <location>
        <begin position="143"/>
        <end position="174"/>
    </location>
</feature>
<dbReference type="GO" id="GO:0005000">
    <property type="term" value="F:vasopressin receptor activity"/>
    <property type="evidence" value="ECO:0007669"/>
    <property type="project" value="InterPro"/>
</dbReference>
<keyword evidence="9 10" id="KW-0807">Transducer</keyword>